<protein>
    <submittedName>
        <fullName evidence="2">Uncharacterized protein</fullName>
    </submittedName>
</protein>
<evidence type="ECO:0000313" key="2">
    <source>
        <dbReference type="EMBL" id="KAK9818332.1"/>
    </source>
</evidence>
<dbReference type="PANTHER" id="PTHR34543">
    <property type="entry name" value="PROTEIN ABA DEFICIENT 4, CHLOROPLASTIC"/>
    <property type="match status" value="1"/>
</dbReference>
<name>A0AAW1QB72_9CHLO</name>
<gene>
    <name evidence="2" type="ORF">WJX72_010722</name>
</gene>
<organism evidence="2 3">
    <name type="scientific">[Myrmecia] bisecta</name>
    <dbReference type="NCBI Taxonomy" id="41462"/>
    <lineage>
        <taxon>Eukaryota</taxon>
        <taxon>Viridiplantae</taxon>
        <taxon>Chlorophyta</taxon>
        <taxon>core chlorophytes</taxon>
        <taxon>Trebouxiophyceae</taxon>
        <taxon>Trebouxiales</taxon>
        <taxon>Trebouxiaceae</taxon>
        <taxon>Myrmecia</taxon>
    </lineage>
</organism>
<dbReference type="PANTHER" id="PTHR34543:SF1">
    <property type="entry name" value="PROTEIN ABA DEFICIENT 4, CHLOROPLASTIC"/>
    <property type="match status" value="1"/>
</dbReference>
<sequence>MLFAASTLYCVPFFLLMLLLPYWRPTRRIVRHDATFAPLALAYLFLLAHSWQPDTWSLILPGSFAEGFTGGFKVQFLPTLEGIMLLFSRLTTAASLWVHLLAINLFAARTAFLQGLEHGIPFRHSVVLCAAFGPLGMVSHLLTRAFWRKRRDQGVAMSSRDGTLIIMPYGQET</sequence>
<accession>A0AAW1QB72</accession>
<keyword evidence="1" id="KW-1133">Transmembrane helix</keyword>
<keyword evidence="1" id="KW-0472">Membrane</keyword>
<feature type="transmembrane region" description="Helical" evidence="1">
    <location>
        <begin position="122"/>
        <end position="142"/>
    </location>
</feature>
<evidence type="ECO:0000313" key="3">
    <source>
        <dbReference type="Proteomes" id="UP001489004"/>
    </source>
</evidence>
<feature type="transmembrane region" description="Helical" evidence="1">
    <location>
        <begin position="6"/>
        <end position="23"/>
    </location>
</feature>
<proteinExistence type="predicted"/>
<dbReference type="Proteomes" id="UP001489004">
    <property type="component" value="Unassembled WGS sequence"/>
</dbReference>
<dbReference type="EMBL" id="JALJOR010000004">
    <property type="protein sequence ID" value="KAK9818332.1"/>
    <property type="molecule type" value="Genomic_DNA"/>
</dbReference>
<keyword evidence="1" id="KW-0812">Transmembrane</keyword>
<dbReference type="Pfam" id="PF14108">
    <property type="entry name" value="ABA4-like"/>
    <property type="match status" value="1"/>
</dbReference>
<reference evidence="2 3" key="1">
    <citation type="journal article" date="2024" name="Nat. Commun.">
        <title>Phylogenomics reveals the evolutionary origins of lichenization in chlorophyte algae.</title>
        <authorList>
            <person name="Puginier C."/>
            <person name="Libourel C."/>
            <person name="Otte J."/>
            <person name="Skaloud P."/>
            <person name="Haon M."/>
            <person name="Grisel S."/>
            <person name="Petersen M."/>
            <person name="Berrin J.G."/>
            <person name="Delaux P.M."/>
            <person name="Dal Grande F."/>
            <person name="Keller J."/>
        </authorList>
    </citation>
    <scope>NUCLEOTIDE SEQUENCE [LARGE SCALE GENOMIC DNA]</scope>
    <source>
        <strain evidence="2 3">SAG 2043</strain>
    </source>
</reference>
<dbReference type="InterPro" id="IPR025461">
    <property type="entry name" value="ABA4-like"/>
</dbReference>
<keyword evidence="3" id="KW-1185">Reference proteome</keyword>
<comment type="caution">
    <text evidence="2">The sequence shown here is derived from an EMBL/GenBank/DDBJ whole genome shotgun (WGS) entry which is preliminary data.</text>
</comment>
<dbReference type="AlphaFoldDB" id="A0AAW1QB72"/>
<evidence type="ECO:0000256" key="1">
    <source>
        <dbReference type="SAM" id="Phobius"/>
    </source>
</evidence>